<reference evidence="1" key="1">
    <citation type="submission" date="2020-05" db="EMBL/GenBank/DDBJ databases">
        <title>Large-scale comparative analyses of tick genomes elucidate their genetic diversity and vector capacities.</title>
        <authorList>
            <person name="Jia N."/>
            <person name="Wang J."/>
            <person name="Shi W."/>
            <person name="Du L."/>
            <person name="Sun Y."/>
            <person name="Zhan W."/>
            <person name="Jiang J."/>
            <person name="Wang Q."/>
            <person name="Zhang B."/>
            <person name="Ji P."/>
            <person name="Sakyi L.B."/>
            <person name="Cui X."/>
            <person name="Yuan T."/>
            <person name="Jiang B."/>
            <person name="Yang W."/>
            <person name="Lam T.T.-Y."/>
            <person name="Chang Q."/>
            <person name="Ding S."/>
            <person name="Wang X."/>
            <person name="Zhu J."/>
            <person name="Ruan X."/>
            <person name="Zhao L."/>
            <person name="Wei J."/>
            <person name="Que T."/>
            <person name="Du C."/>
            <person name="Cheng J."/>
            <person name="Dai P."/>
            <person name="Han X."/>
            <person name="Huang E."/>
            <person name="Gao Y."/>
            <person name="Liu J."/>
            <person name="Shao H."/>
            <person name="Ye R."/>
            <person name="Li L."/>
            <person name="Wei W."/>
            <person name="Wang X."/>
            <person name="Wang C."/>
            <person name="Yang T."/>
            <person name="Huo Q."/>
            <person name="Li W."/>
            <person name="Guo W."/>
            <person name="Chen H."/>
            <person name="Zhou L."/>
            <person name="Ni X."/>
            <person name="Tian J."/>
            <person name="Zhou Y."/>
            <person name="Sheng Y."/>
            <person name="Liu T."/>
            <person name="Pan Y."/>
            <person name="Xia L."/>
            <person name="Li J."/>
            <person name="Zhao F."/>
            <person name="Cao W."/>
        </authorList>
    </citation>
    <scope>NUCLEOTIDE SEQUENCE</scope>
    <source>
        <strain evidence="1">Hyas-2018</strain>
    </source>
</reference>
<gene>
    <name evidence="1" type="ORF">HPB50_024021</name>
</gene>
<protein>
    <submittedName>
        <fullName evidence="1">Uncharacterized protein</fullName>
    </submittedName>
</protein>
<sequence>MRVPKRFPNKAEGGDSLAAQDFPSDVEANASGVSTYEAHTFPVELREFIILQPTQSANVTKGVILTLFGKCASQQGLQFDFEGSDGWVHVSTSARRPSNVIRIYTWKSSLRRFQAFREVFSESELEPHC</sequence>
<dbReference type="EMBL" id="CM023482">
    <property type="protein sequence ID" value="KAH6940019.1"/>
    <property type="molecule type" value="Genomic_DNA"/>
</dbReference>
<dbReference type="Proteomes" id="UP000821845">
    <property type="component" value="Chromosome 2"/>
</dbReference>
<keyword evidence="2" id="KW-1185">Reference proteome</keyword>
<evidence type="ECO:0000313" key="2">
    <source>
        <dbReference type="Proteomes" id="UP000821845"/>
    </source>
</evidence>
<comment type="caution">
    <text evidence="1">The sequence shown here is derived from an EMBL/GenBank/DDBJ whole genome shotgun (WGS) entry which is preliminary data.</text>
</comment>
<proteinExistence type="predicted"/>
<evidence type="ECO:0000313" key="1">
    <source>
        <dbReference type="EMBL" id="KAH6940019.1"/>
    </source>
</evidence>
<name>A0ACB7T1H7_HYAAI</name>
<organism evidence="1 2">
    <name type="scientific">Hyalomma asiaticum</name>
    <name type="common">Tick</name>
    <dbReference type="NCBI Taxonomy" id="266040"/>
    <lineage>
        <taxon>Eukaryota</taxon>
        <taxon>Metazoa</taxon>
        <taxon>Ecdysozoa</taxon>
        <taxon>Arthropoda</taxon>
        <taxon>Chelicerata</taxon>
        <taxon>Arachnida</taxon>
        <taxon>Acari</taxon>
        <taxon>Parasitiformes</taxon>
        <taxon>Ixodida</taxon>
        <taxon>Ixodoidea</taxon>
        <taxon>Ixodidae</taxon>
        <taxon>Hyalomminae</taxon>
        <taxon>Hyalomma</taxon>
    </lineage>
</organism>
<accession>A0ACB7T1H7</accession>